<keyword evidence="3" id="KW-1185">Reference proteome</keyword>
<dbReference type="Gene3D" id="3.40.30.10">
    <property type="entry name" value="Glutaredoxin"/>
    <property type="match status" value="1"/>
</dbReference>
<dbReference type="OrthoDB" id="9799122at2"/>
<gene>
    <name evidence="2" type="ORF">E5161_11685</name>
</gene>
<dbReference type="Proteomes" id="UP000309673">
    <property type="component" value="Unassembled WGS sequence"/>
</dbReference>
<name>A0A4U0FAT4_9BACL</name>
<reference evidence="2 3" key="1">
    <citation type="submission" date="2019-04" db="EMBL/GenBank/DDBJ databases">
        <title>Cohnella sp. nov., isolated from soil.</title>
        <authorList>
            <person name="Kim W."/>
        </authorList>
    </citation>
    <scope>NUCLEOTIDE SEQUENCE [LARGE SCALE GENOMIC DNA]</scope>
    <source>
        <strain evidence="2 3">CAU 1483</strain>
    </source>
</reference>
<dbReference type="GO" id="GO:0016491">
    <property type="term" value="F:oxidoreductase activity"/>
    <property type="evidence" value="ECO:0007669"/>
    <property type="project" value="InterPro"/>
</dbReference>
<dbReference type="PANTHER" id="PTHR13887:SF41">
    <property type="entry name" value="THIOREDOXIN SUPERFAMILY PROTEIN"/>
    <property type="match status" value="1"/>
</dbReference>
<evidence type="ECO:0000313" key="3">
    <source>
        <dbReference type="Proteomes" id="UP000309673"/>
    </source>
</evidence>
<dbReference type="InterPro" id="IPR001853">
    <property type="entry name" value="DSBA-like_thioredoxin_dom"/>
</dbReference>
<evidence type="ECO:0000259" key="1">
    <source>
        <dbReference type="Pfam" id="PF01323"/>
    </source>
</evidence>
<dbReference type="EMBL" id="SUPK01000005">
    <property type="protein sequence ID" value="TJY41857.1"/>
    <property type="molecule type" value="Genomic_DNA"/>
</dbReference>
<feature type="domain" description="DSBA-like thioredoxin" evidence="1">
    <location>
        <begin position="3"/>
        <end position="203"/>
    </location>
</feature>
<sequence length="214" mass="23412">MKIEVYSDMVCPWCRIGKKNMSDALAQWEEQTGGQVPVTYRAYQLDPTLPPEGKPFHESMAAKMGGAERFGPMLQRVTDAGAEIGLTFRFDRVATSPNTLLAHRITALLPADLQDKWVNAVMDAHFEHGRNIGEIDTLLEVANSLGFDTAELRQKLEAGGGIAEVEHDIEAAKALGITGVPFFIIDDKNALSGAYPVSQFMAAFRQITQQSSDA</sequence>
<evidence type="ECO:0000313" key="2">
    <source>
        <dbReference type="EMBL" id="TJY41857.1"/>
    </source>
</evidence>
<dbReference type="SUPFAM" id="SSF52833">
    <property type="entry name" value="Thioredoxin-like"/>
    <property type="match status" value="1"/>
</dbReference>
<proteinExistence type="predicted"/>
<dbReference type="AlphaFoldDB" id="A0A4U0FAT4"/>
<dbReference type="Pfam" id="PF01323">
    <property type="entry name" value="DSBA"/>
    <property type="match status" value="1"/>
</dbReference>
<dbReference type="PANTHER" id="PTHR13887">
    <property type="entry name" value="GLUTATHIONE S-TRANSFERASE KAPPA"/>
    <property type="match status" value="1"/>
</dbReference>
<comment type="caution">
    <text evidence="2">The sequence shown here is derived from an EMBL/GenBank/DDBJ whole genome shotgun (WGS) entry which is preliminary data.</text>
</comment>
<dbReference type="InterPro" id="IPR036249">
    <property type="entry name" value="Thioredoxin-like_sf"/>
</dbReference>
<protein>
    <submittedName>
        <fullName evidence="2">DsbA family oxidoreductase</fullName>
    </submittedName>
</protein>
<dbReference type="RefSeq" id="WP_136777992.1">
    <property type="nucleotide sequence ID" value="NZ_SUPK01000005.1"/>
</dbReference>
<organism evidence="2 3">
    <name type="scientific">Cohnella pontilimi</name>
    <dbReference type="NCBI Taxonomy" id="2564100"/>
    <lineage>
        <taxon>Bacteria</taxon>
        <taxon>Bacillati</taxon>
        <taxon>Bacillota</taxon>
        <taxon>Bacilli</taxon>
        <taxon>Bacillales</taxon>
        <taxon>Paenibacillaceae</taxon>
        <taxon>Cohnella</taxon>
    </lineage>
</organism>
<accession>A0A4U0FAT4</accession>
<dbReference type="CDD" id="cd03024">
    <property type="entry name" value="DsbA_FrnE"/>
    <property type="match status" value="1"/>
</dbReference>